<sequence length="261" mass="28138">MGQLPSSKVYPWIAETRGSTVGIGLISPPPHHDIYSIEDLAQLIHDLKNSNIEADIAVKLVSKTGVGTIASGVVKAFADKIVISGYDGGTGASPKTSIQHVGVPWKIGLAETHQTLKLNHLRSRVKLETDGKLLTGKDVAYACALGAEEFGFATAPLVVLGCIMMRVCHNGTCLVGVATQNKDLRALFRGKAQYVVNFMYFVAEELREILASLGLETVEELVGRTDFLKRSSQLKVGSKAATIQIENLIEYFDGPNTKEIS</sequence>
<dbReference type="Proteomes" id="UP000255425">
    <property type="component" value="Unassembled WGS sequence"/>
</dbReference>
<dbReference type="GO" id="GO:0016041">
    <property type="term" value="F:glutamate synthase (ferredoxin) activity"/>
    <property type="evidence" value="ECO:0007669"/>
    <property type="project" value="UniProtKB-EC"/>
</dbReference>
<evidence type="ECO:0000259" key="2">
    <source>
        <dbReference type="Pfam" id="PF01645"/>
    </source>
</evidence>
<gene>
    <name evidence="3" type="primary">gltB_3</name>
    <name evidence="3" type="ORF">NCTC11807_02585</name>
</gene>
<dbReference type="PANTHER" id="PTHR43100:SF1">
    <property type="entry name" value="GLUTAMATE SYNTHASE [NADPH] SMALL CHAIN"/>
    <property type="match status" value="1"/>
</dbReference>
<dbReference type="EMBL" id="UHDZ01000001">
    <property type="protein sequence ID" value="SUM74359.1"/>
    <property type="molecule type" value="Genomic_DNA"/>
</dbReference>
<dbReference type="CDD" id="cd02808">
    <property type="entry name" value="GltS_FMN"/>
    <property type="match status" value="1"/>
</dbReference>
<dbReference type="InterPro" id="IPR013785">
    <property type="entry name" value="Aldolase_TIM"/>
</dbReference>
<dbReference type="Gene3D" id="3.20.20.70">
    <property type="entry name" value="Aldolase class I"/>
    <property type="match status" value="1"/>
</dbReference>
<dbReference type="PANTHER" id="PTHR43100">
    <property type="entry name" value="GLUTAMATE SYNTHASE [NADPH] SMALL CHAIN"/>
    <property type="match status" value="1"/>
</dbReference>
<dbReference type="GO" id="GO:0006537">
    <property type="term" value="P:glutamate biosynthetic process"/>
    <property type="evidence" value="ECO:0007669"/>
    <property type="project" value="InterPro"/>
</dbReference>
<dbReference type="InterPro" id="IPR051394">
    <property type="entry name" value="Glutamate_Synthase"/>
</dbReference>
<dbReference type="EC" id="1.4.7.1" evidence="3"/>
<dbReference type="InterPro" id="IPR002932">
    <property type="entry name" value="Glu_synthdom"/>
</dbReference>
<dbReference type="SUPFAM" id="SSF51395">
    <property type="entry name" value="FMN-linked oxidoreductases"/>
    <property type="match status" value="1"/>
</dbReference>
<keyword evidence="4" id="KW-1185">Reference proteome</keyword>
<feature type="domain" description="Glutamate synthase" evidence="2">
    <location>
        <begin position="2"/>
        <end position="215"/>
    </location>
</feature>
<dbReference type="Pfam" id="PF01645">
    <property type="entry name" value="Glu_synthase"/>
    <property type="match status" value="1"/>
</dbReference>
<dbReference type="AlphaFoldDB" id="A0A380HCB5"/>
<proteinExistence type="inferred from homology"/>
<reference evidence="3 4" key="1">
    <citation type="submission" date="2018-06" db="EMBL/GenBank/DDBJ databases">
        <authorList>
            <consortium name="Pathogen Informatics"/>
            <person name="Doyle S."/>
        </authorList>
    </citation>
    <scope>NUCLEOTIDE SEQUENCE [LARGE SCALE GENOMIC DNA]</scope>
    <source>
        <strain evidence="3 4">NCTC11807</strain>
    </source>
</reference>
<name>A0A380HCB5_9STAP</name>
<keyword evidence="3" id="KW-0560">Oxidoreductase</keyword>
<comment type="similarity">
    <text evidence="1">Belongs to the glutamate synthase family.</text>
</comment>
<evidence type="ECO:0000256" key="1">
    <source>
        <dbReference type="ARBA" id="ARBA00009716"/>
    </source>
</evidence>
<protein>
    <submittedName>
        <fullName evidence="3">Glutamate synthase large subunit</fullName>
        <ecNumber evidence="3">1.4.7.1</ecNumber>
    </submittedName>
</protein>
<organism evidence="3 4">
    <name type="scientific">Staphylococcus saccharolyticus</name>
    <dbReference type="NCBI Taxonomy" id="33028"/>
    <lineage>
        <taxon>Bacteria</taxon>
        <taxon>Bacillati</taxon>
        <taxon>Bacillota</taxon>
        <taxon>Bacilli</taxon>
        <taxon>Bacillales</taxon>
        <taxon>Staphylococcaceae</taxon>
        <taxon>Staphylococcus</taxon>
    </lineage>
</organism>
<evidence type="ECO:0000313" key="3">
    <source>
        <dbReference type="EMBL" id="SUM74359.1"/>
    </source>
</evidence>
<accession>A0A380HCB5</accession>
<evidence type="ECO:0000313" key="4">
    <source>
        <dbReference type="Proteomes" id="UP000255425"/>
    </source>
</evidence>